<organism evidence="3 4">
    <name type="scientific">Streptomyces lanatus</name>
    <dbReference type="NCBI Taxonomy" id="66900"/>
    <lineage>
        <taxon>Bacteria</taxon>
        <taxon>Bacillati</taxon>
        <taxon>Actinomycetota</taxon>
        <taxon>Actinomycetes</taxon>
        <taxon>Kitasatosporales</taxon>
        <taxon>Streptomycetaceae</taxon>
        <taxon>Streptomyces</taxon>
    </lineage>
</organism>
<dbReference type="Proteomes" id="UP001486207">
    <property type="component" value="Unassembled WGS sequence"/>
</dbReference>
<name>A0ABV1Y0C1_9ACTN</name>
<dbReference type="EMBL" id="JBEPFB010000017">
    <property type="protein sequence ID" value="MER7377299.1"/>
    <property type="molecule type" value="Genomic_DNA"/>
</dbReference>
<evidence type="ECO:0008006" key="5">
    <source>
        <dbReference type="Google" id="ProtNLM"/>
    </source>
</evidence>
<dbReference type="RefSeq" id="WP_190074050.1">
    <property type="nucleotide sequence ID" value="NZ_BNBM01000017.1"/>
</dbReference>
<gene>
    <name evidence="3" type="ORF">ABT384_32185</name>
</gene>
<keyword evidence="2" id="KW-0812">Transmembrane</keyword>
<evidence type="ECO:0000313" key="3">
    <source>
        <dbReference type="EMBL" id="MER7377299.1"/>
    </source>
</evidence>
<evidence type="ECO:0000256" key="1">
    <source>
        <dbReference type="SAM" id="MobiDB-lite"/>
    </source>
</evidence>
<keyword evidence="2" id="KW-0472">Membrane</keyword>
<reference evidence="3 4" key="1">
    <citation type="submission" date="2024-06" db="EMBL/GenBank/DDBJ databases">
        <title>The Natural Products Discovery Center: Release of the First 8490 Sequenced Strains for Exploring Actinobacteria Biosynthetic Diversity.</title>
        <authorList>
            <person name="Kalkreuter E."/>
            <person name="Kautsar S.A."/>
            <person name="Yang D."/>
            <person name="Bader C.D."/>
            <person name="Teijaro C.N."/>
            <person name="Fluegel L."/>
            <person name="Davis C.M."/>
            <person name="Simpson J.R."/>
            <person name="Lauterbach L."/>
            <person name="Steele A.D."/>
            <person name="Gui C."/>
            <person name="Meng S."/>
            <person name="Li G."/>
            <person name="Viehrig K."/>
            <person name="Ye F."/>
            <person name="Su P."/>
            <person name="Kiefer A.F."/>
            <person name="Nichols A."/>
            <person name="Cepeda A.J."/>
            <person name="Yan W."/>
            <person name="Fan B."/>
            <person name="Jiang Y."/>
            <person name="Adhikari A."/>
            <person name="Zheng C.-J."/>
            <person name="Schuster L."/>
            <person name="Cowan T.M."/>
            <person name="Smanski M.J."/>
            <person name="Chevrette M.G."/>
            <person name="De Carvalho L.P.S."/>
            <person name="Shen B."/>
        </authorList>
    </citation>
    <scope>NUCLEOTIDE SEQUENCE [LARGE SCALE GENOMIC DNA]</scope>
    <source>
        <strain evidence="3 4">NPDC000155</strain>
    </source>
</reference>
<accession>A0ABV1Y0C1</accession>
<evidence type="ECO:0000256" key="2">
    <source>
        <dbReference type="SAM" id="Phobius"/>
    </source>
</evidence>
<comment type="caution">
    <text evidence="3">The sequence shown here is derived from an EMBL/GenBank/DDBJ whole genome shotgun (WGS) entry which is preliminary data.</text>
</comment>
<feature type="region of interest" description="Disordered" evidence="1">
    <location>
        <begin position="1"/>
        <end position="21"/>
    </location>
</feature>
<evidence type="ECO:0000313" key="4">
    <source>
        <dbReference type="Proteomes" id="UP001486207"/>
    </source>
</evidence>
<keyword evidence="4" id="KW-1185">Reference proteome</keyword>
<keyword evidence="2" id="KW-1133">Transmembrane helix</keyword>
<feature type="transmembrane region" description="Helical" evidence="2">
    <location>
        <begin position="27"/>
        <end position="47"/>
    </location>
</feature>
<proteinExistence type="predicted"/>
<sequence>MSEADRPHVSQEPRLRTRDRNRPRARLPIHVLVALPLALAGLISLLVTGNALRPFDRITTIEARMASKSDYFKDPEVRRLLLQHGLRVDIHRLGSRGIATQSLKGMDAVFPSGQPAAKQILDRQDHSVRSVRPFVTPLVLGTFRAYAETLEKMRVATAQPTPGGGKTLYYNLDMHKFIGLLDGKTGVDQDMGDQDGDETEERADTWNAIGFDRRGGRSNSGRVLVRTSSVCESNSAGTYLSILAFVKNEDSTPGAGQTDKTKAMKEAREVAGKIKPLIDLQGMWADEQADSYLSALGESIAPISLIYEHQYLAHQIEYRQKHGSQDTDRVLLYPSPYALTEPQLISLSDKGDRLVDVIENDPRLRQRAIELGFRVRFSGEDGTSDQLNAYLGEHGIQVPTPNRDETKVYEPDLDVLQEIINSVGSCPPPVLDAP</sequence>
<protein>
    <recommendedName>
        <fullName evidence="5">Secreted protein</fullName>
    </recommendedName>
</protein>